<accession>A0ABN6PKM4</accession>
<organism evidence="1 2">
    <name type="scientific">Sphaerotilus microaerophilus</name>
    <dbReference type="NCBI Taxonomy" id="2914710"/>
    <lineage>
        <taxon>Bacteria</taxon>
        <taxon>Pseudomonadati</taxon>
        <taxon>Pseudomonadota</taxon>
        <taxon>Betaproteobacteria</taxon>
        <taxon>Burkholderiales</taxon>
        <taxon>Sphaerotilaceae</taxon>
        <taxon>Sphaerotilus</taxon>
    </lineage>
</organism>
<reference evidence="1" key="1">
    <citation type="submission" date="2022-04" db="EMBL/GenBank/DDBJ databases">
        <title>Whole genome sequence of Sphaerotilus sp. FB-5.</title>
        <authorList>
            <person name="Takeda M."/>
            <person name="Narihara S."/>
            <person name="Akimoto M."/>
            <person name="Akimoto R."/>
            <person name="Nishiyashiki S."/>
            <person name="Murakami T."/>
        </authorList>
    </citation>
    <scope>NUCLEOTIDE SEQUENCE</scope>
    <source>
        <strain evidence="1">FB-5</strain>
    </source>
</reference>
<protein>
    <submittedName>
        <fullName evidence="1">Uncharacterized protein</fullName>
    </submittedName>
</protein>
<sequence>MNRRTDDPPAHLSEDQQAAALAEWGRPGSFRCCVCGRDSNEAAPLAVRSAVGFGMAACKPCGRRMGLSASFRRRAQRWATDAALRSLLQRVADLVGVTGAALLTALPRRGRLPAAADLARAAARLGVPAGSVEAAFLHVLGAGRLQ</sequence>
<evidence type="ECO:0000313" key="1">
    <source>
        <dbReference type="EMBL" id="BDI04519.1"/>
    </source>
</evidence>
<dbReference type="Proteomes" id="UP001057498">
    <property type="component" value="Chromosome"/>
</dbReference>
<proteinExistence type="predicted"/>
<gene>
    <name evidence="1" type="ORF">CATMQ487_14890</name>
</gene>
<dbReference type="RefSeq" id="WP_251972631.1">
    <property type="nucleotide sequence ID" value="NZ_AP025730.1"/>
</dbReference>
<name>A0ABN6PKM4_9BURK</name>
<evidence type="ECO:0000313" key="2">
    <source>
        <dbReference type="Proteomes" id="UP001057498"/>
    </source>
</evidence>
<dbReference type="EMBL" id="AP025730">
    <property type="protein sequence ID" value="BDI04519.1"/>
    <property type="molecule type" value="Genomic_DNA"/>
</dbReference>
<keyword evidence="2" id="KW-1185">Reference proteome</keyword>